<dbReference type="Proteomes" id="UP000247702">
    <property type="component" value="Unassembled WGS sequence"/>
</dbReference>
<reference evidence="1 2" key="1">
    <citation type="submission" date="2017-11" db="EMBL/GenBank/DDBJ databases">
        <title>The genome of Rhizophagus clarus HR1 reveals common genetic basis of auxotrophy among arbuscular mycorrhizal fungi.</title>
        <authorList>
            <person name="Kobayashi Y."/>
        </authorList>
    </citation>
    <scope>NUCLEOTIDE SEQUENCE [LARGE SCALE GENOMIC DNA]</scope>
    <source>
        <strain evidence="1 2">HR1</strain>
    </source>
</reference>
<sequence>MLRDKIYKATWIDGPTTNKWNKEKQEPIRLSKTTVALKELSNNSKNIDSKELNELKIFYNFILKNNNSCINKYFGITQNPLPKIL</sequence>
<organism evidence="1 2">
    <name type="scientific">Rhizophagus clarus</name>
    <dbReference type="NCBI Taxonomy" id="94130"/>
    <lineage>
        <taxon>Eukaryota</taxon>
        <taxon>Fungi</taxon>
        <taxon>Fungi incertae sedis</taxon>
        <taxon>Mucoromycota</taxon>
        <taxon>Glomeromycotina</taxon>
        <taxon>Glomeromycetes</taxon>
        <taxon>Glomerales</taxon>
        <taxon>Glomeraceae</taxon>
        <taxon>Rhizophagus</taxon>
    </lineage>
</organism>
<comment type="caution">
    <text evidence="1">The sequence shown here is derived from an EMBL/GenBank/DDBJ whole genome shotgun (WGS) entry which is preliminary data.</text>
</comment>
<keyword evidence="2" id="KW-1185">Reference proteome</keyword>
<evidence type="ECO:0000313" key="2">
    <source>
        <dbReference type="Proteomes" id="UP000247702"/>
    </source>
</evidence>
<gene>
    <name evidence="1" type="ORF">RclHR1_03440003</name>
</gene>
<proteinExistence type="predicted"/>
<dbReference type="EMBL" id="BEXD01002713">
    <property type="protein sequence ID" value="GBB99170.1"/>
    <property type="molecule type" value="Genomic_DNA"/>
</dbReference>
<protein>
    <submittedName>
        <fullName evidence="1">Uncharacterized protein</fullName>
    </submittedName>
</protein>
<name>A0A2Z6RB49_9GLOM</name>
<dbReference type="AlphaFoldDB" id="A0A2Z6RB49"/>
<accession>A0A2Z6RB49</accession>
<evidence type="ECO:0000313" key="1">
    <source>
        <dbReference type="EMBL" id="GBB99170.1"/>
    </source>
</evidence>